<comment type="similarity">
    <text evidence="2">Belongs to the EamA transporter family.</text>
</comment>
<keyword evidence="4 7" id="KW-0812">Transmembrane</keyword>
<feature type="transmembrane region" description="Helical" evidence="7">
    <location>
        <begin position="173"/>
        <end position="194"/>
    </location>
</feature>
<feature type="transmembrane region" description="Helical" evidence="7">
    <location>
        <begin position="65"/>
        <end position="85"/>
    </location>
</feature>
<organism evidence="9 10">
    <name type="scientific">Clostridium tyrobutyricum DIVETGP</name>
    <dbReference type="NCBI Taxonomy" id="1408889"/>
    <lineage>
        <taxon>Bacteria</taxon>
        <taxon>Bacillati</taxon>
        <taxon>Bacillota</taxon>
        <taxon>Clostridia</taxon>
        <taxon>Eubacteriales</taxon>
        <taxon>Clostridiaceae</taxon>
        <taxon>Clostridium</taxon>
    </lineage>
</organism>
<evidence type="ECO:0000259" key="8">
    <source>
        <dbReference type="Pfam" id="PF00892"/>
    </source>
</evidence>
<name>W6N6H4_CLOTY</name>
<evidence type="ECO:0000256" key="7">
    <source>
        <dbReference type="SAM" id="Phobius"/>
    </source>
</evidence>
<feature type="transmembrane region" description="Helical" evidence="7">
    <location>
        <begin position="142"/>
        <end position="161"/>
    </location>
</feature>
<dbReference type="InterPro" id="IPR037185">
    <property type="entry name" value="EmrE-like"/>
</dbReference>
<protein>
    <submittedName>
        <fullName evidence="9">Permease of the drug/metabolite transporter (DMT) superfamily</fullName>
    </submittedName>
</protein>
<dbReference type="PANTHER" id="PTHR42920:SF5">
    <property type="entry name" value="EAMA DOMAIN-CONTAINING PROTEIN"/>
    <property type="match status" value="1"/>
</dbReference>
<dbReference type="GeneID" id="29420442"/>
<dbReference type="InterPro" id="IPR051258">
    <property type="entry name" value="Diverse_Substrate_Transporter"/>
</dbReference>
<evidence type="ECO:0000256" key="6">
    <source>
        <dbReference type="ARBA" id="ARBA00023136"/>
    </source>
</evidence>
<dbReference type="RefSeq" id="WP_017752915.1">
    <property type="nucleotide sequence ID" value="NZ_CBXI010000040.1"/>
</dbReference>
<evidence type="ECO:0000256" key="4">
    <source>
        <dbReference type="ARBA" id="ARBA00022692"/>
    </source>
</evidence>
<reference evidence="9 10" key="1">
    <citation type="journal article" date="2015" name="Genome Announc.">
        <title>Draft Genome Sequence of Clostridium tyrobutyricum Strain DIVETGP, Isolated from Cow's Milk for Grana Padano Production.</title>
        <authorList>
            <person name="Soggiu A."/>
            <person name="Piras C."/>
            <person name="Gaiarsa S."/>
            <person name="Sassera D."/>
            <person name="Roncada P."/>
            <person name="Bendixen E."/>
            <person name="Brasca M."/>
            <person name="Bonizzi L."/>
        </authorList>
    </citation>
    <scope>NUCLEOTIDE SEQUENCE [LARGE SCALE GENOMIC DNA]</scope>
    <source>
        <strain evidence="9 10">DIVETGP</strain>
    </source>
</reference>
<gene>
    <name evidence="9" type="ORF">CTDIVETGP_2328</name>
</gene>
<evidence type="ECO:0000256" key="1">
    <source>
        <dbReference type="ARBA" id="ARBA00004651"/>
    </source>
</evidence>
<dbReference type="Proteomes" id="UP000019482">
    <property type="component" value="Unassembled WGS sequence"/>
</dbReference>
<feature type="transmembrane region" description="Helical" evidence="7">
    <location>
        <begin position="91"/>
        <end position="111"/>
    </location>
</feature>
<dbReference type="EMBL" id="CBXI010000040">
    <property type="protein sequence ID" value="CDL92258.1"/>
    <property type="molecule type" value="Genomic_DNA"/>
</dbReference>
<feature type="transmembrane region" description="Helical" evidence="7">
    <location>
        <begin position="118"/>
        <end position="136"/>
    </location>
</feature>
<evidence type="ECO:0000313" key="10">
    <source>
        <dbReference type="Proteomes" id="UP000019482"/>
    </source>
</evidence>
<dbReference type="AlphaFoldDB" id="W6N6H4"/>
<accession>W6N6H4</accession>
<proteinExistence type="inferred from homology"/>
<keyword evidence="5 7" id="KW-1133">Transmembrane helix</keyword>
<feature type="domain" description="EamA" evidence="8">
    <location>
        <begin position="144"/>
        <end position="278"/>
    </location>
</feature>
<feature type="transmembrane region" description="Helical" evidence="7">
    <location>
        <begin position="261"/>
        <end position="278"/>
    </location>
</feature>
<feature type="transmembrane region" description="Helical" evidence="7">
    <location>
        <begin position="206"/>
        <end position="226"/>
    </location>
</feature>
<dbReference type="SUPFAM" id="SSF103481">
    <property type="entry name" value="Multidrug resistance efflux transporter EmrE"/>
    <property type="match status" value="2"/>
</dbReference>
<keyword evidence="3" id="KW-1003">Cell membrane</keyword>
<comment type="caution">
    <text evidence="9">The sequence shown here is derived from an EMBL/GenBank/DDBJ whole genome shotgun (WGS) entry which is preliminary data.</text>
</comment>
<evidence type="ECO:0000313" key="9">
    <source>
        <dbReference type="EMBL" id="CDL92258.1"/>
    </source>
</evidence>
<comment type="subcellular location">
    <subcellularLocation>
        <location evidence="1">Cell membrane</location>
        <topology evidence="1">Multi-pass membrane protein</topology>
    </subcellularLocation>
</comment>
<keyword evidence="10" id="KW-1185">Reference proteome</keyword>
<dbReference type="GO" id="GO:0005886">
    <property type="term" value="C:plasma membrane"/>
    <property type="evidence" value="ECO:0007669"/>
    <property type="project" value="UniProtKB-SubCell"/>
</dbReference>
<feature type="transmembrane region" description="Helical" evidence="7">
    <location>
        <begin position="34"/>
        <end position="53"/>
    </location>
</feature>
<evidence type="ECO:0000256" key="3">
    <source>
        <dbReference type="ARBA" id="ARBA00022475"/>
    </source>
</evidence>
<sequence length="293" mass="31973">MTQKRANLLLLTVSMAWGTSYLLMKMGLGDIGPFNLIALRFGLAFFVTFVLLFKRVKDVNMKIIVHSAIIGLILFCIFTSILLGLKATTASSAGFLVGTTVVFVPLMQVFINHKLPQIKTILGICVVLAGIGFLTLKNGFEMDFGSVLCLLGAVFNAIYIITTKHFVKSGNTLQLGVFQLGFASLFGILFSFIFEIPKLPDTRNGWIAVLGLAVICSAYGFVVQPIAQKYTTPESTSFSFALEPIFSAVFASLFLHEVLGIQEYFGGALILMSLFISSQGKANVSNRLHVKTR</sequence>
<keyword evidence="6 7" id="KW-0472">Membrane</keyword>
<dbReference type="Pfam" id="PF00892">
    <property type="entry name" value="EamA"/>
    <property type="match status" value="2"/>
</dbReference>
<dbReference type="InterPro" id="IPR000620">
    <property type="entry name" value="EamA_dom"/>
</dbReference>
<feature type="domain" description="EamA" evidence="8">
    <location>
        <begin position="6"/>
        <end position="135"/>
    </location>
</feature>
<evidence type="ECO:0000256" key="2">
    <source>
        <dbReference type="ARBA" id="ARBA00007362"/>
    </source>
</evidence>
<dbReference type="OrthoDB" id="9804865at2"/>
<dbReference type="PANTHER" id="PTHR42920">
    <property type="entry name" value="OS03G0707200 PROTEIN-RELATED"/>
    <property type="match status" value="1"/>
</dbReference>
<evidence type="ECO:0000256" key="5">
    <source>
        <dbReference type="ARBA" id="ARBA00022989"/>
    </source>
</evidence>